<feature type="transmembrane region" description="Helical" evidence="5">
    <location>
        <begin position="228"/>
        <end position="249"/>
    </location>
</feature>
<keyword evidence="2 5" id="KW-0812">Transmembrane</keyword>
<evidence type="ECO:0000256" key="1">
    <source>
        <dbReference type="ARBA" id="ARBA00004141"/>
    </source>
</evidence>
<comment type="caution">
    <text evidence="6">The sequence shown here is derived from an EMBL/GenBank/DDBJ whole genome shotgun (WGS) entry which is preliminary data.</text>
</comment>
<feature type="transmembrane region" description="Helical" evidence="5">
    <location>
        <begin position="83"/>
        <end position="103"/>
    </location>
</feature>
<dbReference type="GO" id="GO:0016020">
    <property type="term" value="C:membrane"/>
    <property type="evidence" value="ECO:0007669"/>
    <property type="project" value="UniProtKB-SubCell"/>
</dbReference>
<dbReference type="PANTHER" id="PTHR23291">
    <property type="entry name" value="BAX INHIBITOR-RELATED"/>
    <property type="match status" value="1"/>
</dbReference>
<gene>
    <name evidence="6" type="ORF">QBZ16_005246</name>
</gene>
<evidence type="ECO:0000313" key="7">
    <source>
        <dbReference type="Proteomes" id="UP001255856"/>
    </source>
</evidence>
<keyword evidence="4 5" id="KW-0472">Membrane</keyword>
<keyword evidence="7" id="KW-1185">Reference proteome</keyword>
<evidence type="ECO:0000256" key="2">
    <source>
        <dbReference type="ARBA" id="ARBA00022692"/>
    </source>
</evidence>
<evidence type="ECO:0000256" key="4">
    <source>
        <dbReference type="ARBA" id="ARBA00023136"/>
    </source>
</evidence>
<proteinExistence type="inferred from homology"/>
<dbReference type="InterPro" id="IPR006214">
    <property type="entry name" value="Bax_inhibitor_1-related"/>
</dbReference>
<organism evidence="6 7">
    <name type="scientific">Prototheca wickerhamii</name>
    <dbReference type="NCBI Taxonomy" id="3111"/>
    <lineage>
        <taxon>Eukaryota</taxon>
        <taxon>Viridiplantae</taxon>
        <taxon>Chlorophyta</taxon>
        <taxon>core chlorophytes</taxon>
        <taxon>Trebouxiophyceae</taxon>
        <taxon>Chlorellales</taxon>
        <taxon>Chlorellaceae</taxon>
        <taxon>Prototheca</taxon>
    </lineage>
</organism>
<comment type="similarity">
    <text evidence="5">Belongs to the BI1 family.</text>
</comment>
<feature type="transmembrane region" description="Helical" evidence="5">
    <location>
        <begin position="51"/>
        <end position="71"/>
    </location>
</feature>
<dbReference type="Proteomes" id="UP001255856">
    <property type="component" value="Unassembled WGS sequence"/>
</dbReference>
<feature type="transmembrane region" description="Helical" evidence="5">
    <location>
        <begin position="109"/>
        <end position="129"/>
    </location>
</feature>
<keyword evidence="3 5" id="KW-1133">Transmembrane helix</keyword>
<accession>A0AAD9IF18</accession>
<evidence type="ECO:0000256" key="5">
    <source>
        <dbReference type="RuleBase" id="RU004379"/>
    </source>
</evidence>
<name>A0AAD9IF18_PROWI</name>
<evidence type="ECO:0000313" key="6">
    <source>
        <dbReference type="EMBL" id="KAK2077018.1"/>
    </source>
</evidence>
<sequence length="254" mass="27866">MWGMAGTGVRVLTALPCDVQYGYDVETGDGLLYPGIDATDNALRWGFVRKVYGIVSIQLLLTTIVAATVMSVPRLHHVLAQSLAANILLMVLSVVLMIPLFVYKDQHPLNLALLGLWTAVMSTTVGVACSFYQPAIVLEALALTTTVVLALTAYSFWATARGVDFSPMIPLLGASLWVLIIWGLIQMFWRPGPVASTVFALLGALVFAAYLVLDTQLLVTRLGLDDYIWGSVMLYLDILNLFLYILRLLGERRD</sequence>
<reference evidence="6" key="1">
    <citation type="submission" date="2021-01" db="EMBL/GenBank/DDBJ databases">
        <authorList>
            <person name="Eckstrom K.M.E."/>
        </authorList>
    </citation>
    <scope>NUCLEOTIDE SEQUENCE</scope>
    <source>
        <strain evidence="6">UVCC 0001</strain>
    </source>
</reference>
<feature type="transmembrane region" description="Helical" evidence="5">
    <location>
        <begin position="169"/>
        <end position="189"/>
    </location>
</feature>
<evidence type="ECO:0008006" key="8">
    <source>
        <dbReference type="Google" id="ProtNLM"/>
    </source>
</evidence>
<dbReference type="EMBL" id="JASFZW010000008">
    <property type="protein sequence ID" value="KAK2077018.1"/>
    <property type="molecule type" value="Genomic_DNA"/>
</dbReference>
<dbReference type="AlphaFoldDB" id="A0AAD9IF18"/>
<protein>
    <recommendedName>
        <fullName evidence="8">BI1-like protein</fullName>
    </recommendedName>
</protein>
<comment type="subcellular location">
    <subcellularLocation>
        <location evidence="1">Membrane</location>
        <topology evidence="1">Multi-pass membrane protein</topology>
    </subcellularLocation>
</comment>
<dbReference type="PANTHER" id="PTHR23291:SF50">
    <property type="entry name" value="PROTEIN LIFEGUARD 4"/>
    <property type="match status" value="1"/>
</dbReference>
<dbReference type="Pfam" id="PF01027">
    <property type="entry name" value="Bax1-I"/>
    <property type="match status" value="1"/>
</dbReference>
<feature type="transmembrane region" description="Helical" evidence="5">
    <location>
        <begin position="194"/>
        <end position="213"/>
    </location>
</feature>
<evidence type="ECO:0000256" key="3">
    <source>
        <dbReference type="ARBA" id="ARBA00022989"/>
    </source>
</evidence>
<feature type="transmembrane region" description="Helical" evidence="5">
    <location>
        <begin position="136"/>
        <end position="157"/>
    </location>
</feature>